<keyword evidence="12" id="KW-1185">Reference proteome</keyword>
<evidence type="ECO:0000256" key="9">
    <source>
        <dbReference type="ARBA" id="ARBA00034247"/>
    </source>
</evidence>
<reference evidence="11 12" key="1">
    <citation type="submission" date="2018-06" db="EMBL/GenBank/DDBJ databases">
        <title>Three novel Pseudomonas species isolated from symptomatic oak.</title>
        <authorList>
            <person name="Bueno-Gonzalez V."/>
            <person name="Brady C."/>
        </authorList>
    </citation>
    <scope>NUCLEOTIDE SEQUENCE [LARGE SCALE GENOMIC DNA]</scope>
    <source>
        <strain evidence="11 12">P17C</strain>
    </source>
</reference>
<accession>A0A4Q9RE04</accession>
<dbReference type="InterPro" id="IPR029787">
    <property type="entry name" value="Nucleotide_cyclase"/>
</dbReference>
<dbReference type="CDD" id="cd01949">
    <property type="entry name" value="GGDEF"/>
    <property type="match status" value="1"/>
</dbReference>
<dbReference type="EC" id="2.7.7.65" evidence="4"/>
<dbReference type="Pfam" id="PF02743">
    <property type="entry name" value="dCache_1"/>
    <property type="match status" value="1"/>
</dbReference>
<dbReference type="Gene3D" id="3.30.450.20">
    <property type="entry name" value="PAS domain"/>
    <property type="match status" value="1"/>
</dbReference>
<dbReference type="InterPro" id="IPR043128">
    <property type="entry name" value="Rev_trsase/Diguanyl_cyclase"/>
</dbReference>
<dbReference type="CDD" id="cd18773">
    <property type="entry name" value="PDC1_HK_sensor"/>
    <property type="match status" value="1"/>
</dbReference>
<evidence type="ECO:0000259" key="10">
    <source>
        <dbReference type="PROSITE" id="PS50887"/>
    </source>
</evidence>
<comment type="subcellular location">
    <subcellularLocation>
        <location evidence="2">Cell inner membrane</location>
    </subcellularLocation>
    <subcellularLocation>
        <location evidence="3">Cell membrane</location>
        <topology evidence="3">Multi-pass membrane protein</topology>
    </subcellularLocation>
</comment>
<evidence type="ECO:0000256" key="7">
    <source>
        <dbReference type="ARBA" id="ARBA00022989"/>
    </source>
</evidence>
<evidence type="ECO:0000256" key="4">
    <source>
        <dbReference type="ARBA" id="ARBA00012528"/>
    </source>
</evidence>
<name>A0A4Q9RE04_9GAMM</name>
<dbReference type="InterPro" id="IPR033479">
    <property type="entry name" value="dCache_1"/>
</dbReference>
<evidence type="ECO:0000256" key="2">
    <source>
        <dbReference type="ARBA" id="ARBA00004533"/>
    </source>
</evidence>
<dbReference type="Proteomes" id="UP000292639">
    <property type="component" value="Unassembled WGS sequence"/>
</dbReference>
<dbReference type="Gene3D" id="3.30.70.270">
    <property type="match status" value="1"/>
</dbReference>
<keyword evidence="8" id="KW-0472">Membrane</keyword>
<comment type="cofactor">
    <cofactor evidence="1">
        <name>Mg(2+)</name>
        <dbReference type="ChEBI" id="CHEBI:18420"/>
    </cofactor>
</comment>
<dbReference type="FunFam" id="3.30.70.270:FF:000001">
    <property type="entry name" value="Diguanylate cyclase domain protein"/>
    <property type="match status" value="1"/>
</dbReference>
<dbReference type="AlphaFoldDB" id="A0A4Q9RE04"/>
<dbReference type="InterPro" id="IPR050469">
    <property type="entry name" value="Diguanylate_Cyclase"/>
</dbReference>
<comment type="catalytic activity">
    <reaction evidence="9">
        <text>2 GTP = 3',3'-c-di-GMP + 2 diphosphate</text>
        <dbReference type="Rhea" id="RHEA:24898"/>
        <dbReference type="ChEBI" id="CHEBI:33019"/>
        <dbReference type="ChEBI" id="CHEBI:37565"/>
        <dbReference type="ChEBI" id="CHEBI:58805"/>
        <dbReference type="EC" id="2.7.7.65"/>
    </reaction>
</comment>
<keyword evidence="6" id="KW-0812">Transmembrane</keyword>
<dbReference type="GO" id="GO:0005886">
    <property type="term" value="C:plasma membrane"/>
    <property type="evidence" value="ECO:0007669"/>
    <property type="project" value="UniProtKB-SubCell"/>
</dbReference>
<dbReference type="InterPro" id="IPR029151">
    <property type="entry name" value="Sensor-like_sf"/>
</dbReference>
<dbReference type="SUPFAM" id="SSF55073">
    <property type="entry name" value="Nucleotide cyclase"/>
    <property type="match status" value="1"/>
</dbReference>
<dbReference type="PANTHER" id="PTHR45138">
    <property type="entry name" value="REGULATORY COMPONENTS OF SENSORY TRANSDUCTION SYSTEM"/>
    <property type="match status" value="1"/>
</dbReference>
<dbReference type="Pfam" id="PF00990">
    <property type="entry name" value="GGDEF"/>
    <property type="match status" value="1"/>
</dbReference>
<evidence type="ECO:0000256" key="8">
    <source>
        <dbReference type="ARBA" id="ARBA00023136"/>
    </source>
</evidence>
<dbReference type="PROSITE" id="PS50887">
    <property type="entry name" value="GGDEF"/>
    <property type="match status" value="1"/>
</dbReference>
<evidence type="ECO:0000256" key="6">
    <source>
        <dbReference type="ARBA" id="ARBA00022692"/>
    </source>
</evidence>
<dbReference type="GO" id="GO:0052621">
    <property type="term" value="F:diguanylate cyclase activity"/>
    <property type="evidence" value="ECO:0007669"/>
    <property type="project" value="UniProtKB-EC"/>
</dbReference>
<keyword evidence="5" id="KW-1003">Cell membrane</keyword>
<dbReference type="GO" id="GO:1902201">
    <property type="term" value="P:negative regulation of bacterial-type flagellum-dependent cell motility"/>
    <property type="evidence" value="ECO:0007669"/>
    <property type="project" value="TreeGrafter"/>
</dbReference>
<organism evidence="11 12">
    <name type="scientific">Stutzerimonas kirkiae</name>
    <dbReference type="NCBI Taxonomy" id="2211392"/>
    <lineage>
        <taxon>Bacteria</taxon>
        <taxon>Pseudomonadati</taxon>
        <taxon>Pseudomonadota</taxon>
        <taxon>Gammaproteobacteria</taxon>
        <taxon>Pseudomonadales</taxon>
        <taxon>Pseudomonadaceae</taxon>
        <taxon>Stutzerimonas</taxon>
    </lineage>
</organism>
<dbReference type="RefSeq" id="WP_131183049.1">
    <property type="nucleotide sequence ID" value="NZ_QJUO01000002.1"/>
</dbReference>
<keyword evidence="7" id="KW-1133">Transmembrane helix</keyword>
<comment type="caution">
    <text evidence="11">The sequence shown here is derived from an EMBL/GenBank/DDBJ whole genome shotgun (WGS) entry which is preliminary data.</text>
</comment>
<gene>
    <name evidence="11" type="ORF">DNJ96_01290</name>
</gene>
<dbReference type="GO" id="GO:0043709">
    <property type="term" value="P:cell adhesion involved in single-species biofilm formation"/>
    <property type="evidence" value="ECO:0007669"/>
    <property type="project" value="TreeGrafter"/>
</dbReference>
<dbReference type="CDD" id="cd12912">
    <property type="entry name" value="PDC2_MCP_like"/>
    <property type="match status" value="1"/>
</dbReference>
<protein>
    <recommendedName>
        <fullName evidence="4">diguanylate cyclase</fullName>
        <ecNumber evidence="4">2.7.7.65</ecNumber>
    </recommendedName>
</protein>
<evidence type="ECO:0000256" key="5">
    <source>
        <dbReference type="ARBA" id="ARBA00022475"/>
    </source>
</evidence>
<dbReference type="InterPro" id="IPR000160">
    <property type="entry name" value="GGDEF_dom"/>
</dbReference>
<evidence type="ECO:0000313" key="12">
    <source>
        <dbReference type="Proteomes" id="UP000292639"/>
    </source>
</evidence>
<evidence type="ECO:0000256" key="3">
    <source>
        <dbReference type="ARBA" id="ARBA00004651"/>
    </source>
</evidence>
<evidence type="ECO:0000256" key="1">
    <source>
        <dbReference type="ARBA" id="ARBA00001946"/>
    </source>
</evidence>
<dbReference type="SUPFAM" id="SSF103190">
    <property type="entry name" value="Sensory domain-like"/>
    <property type="match status" value="2"/>
</dbReference>
<dbReference type="EMBL" id="QJUP01000001">
    <property type="protein sequence ID" value="TBU99956.1"/>
    <property type="molecule type" value="Genomic_DNA"/>
</dbReference>
<sequence length="528" mass="58252">MSIQHLLRSDLRRLILLLTIISSLATLANAIYASYRVQRQLLIDNTLEANHAYAAKLANSTEDFLKATLQTLDYSTRILRHNMNDTEQLLEQAMRLRLQFNSFNSVAITDAEGWVLATSPEALAIKGRRLTTAGPAQALLEKRPLISDPYVAITGRLVVFISTPIFDTSGEYLGLVGGTLYLNEGNILHNLLGSHYHRDGSYLYAVDRNRTLLYHPNPDRIGKRVGPNQAISDVIAGKDGASIIRNSEGTEMLTGYTPIALSGWGIVAQRPIQATLAPLHDLMLQVLKNSAPLAILTLLLAGILARKISKPLWQLAKHAETMDHPHSSDSIQRIRSWYFEAAELKKAMLIGISLLQQKIGKLNLDIQTDPLTGLQNRRGLESALESWESSHQPFAAIALDIDHFKQVNDNHGHDIGDSVITHVAGLMRACSRSADILCRSGGEEFLMLLPDATPEVALMVAERLRERVESFLIPQVGKITISAGIAFWPNGDASPRRTLKVADEALYLAKQSGRNQVVVTTDTNPNDH</sequence>
<proteinExistence type="predicted"/>
<dbReference type="PANTHER" id="PTHR45138:SF9">
    <property type="entry name" value="DIGUANYLATE CYCLASE DGCM-RELATED"/>
    <property type="match status" value="1"/>
</dbReference>
<feature type="domain" description="GGDEF" evidence="10">
    <location>
        <begin position="392"/>
        <end position="522"/>
    </location>
</feature>
<dbReference type="SMART" id="SM00267">
    <property type="entry name" value="GGDEF"/>
    <property type="match status" value="1"/>
</dbReference>
<dbReference type="NCBIfam" id="TIGR00254">
    <property type="entry name" value="GGDEF"/>
    <property type="match status" value="1"/>
</dbReference>
<evidence type="ECO:0000313" key="11">
    <source>
        <dbReference type="EMBL" id="TBU99956.1"/>
    </source>
</evidence>